<feature type="active site" description="Proton acceptor; specific for L-alanine" evidence="7">
    <location>
        <position position="279"/>
    </location>
</feature>
<dbReference type="Proteomes" id="UP000219068">
    <property type="component" value="Unassembled WGS sequence"/>
</dbReference>
<dbReference type="AlphaFoldDB" id="A0A285TT86"/>
<feature type="binding site" evidence="7 9">
    <location>
        <position position="156"/>
    </location>
    <ligand>
        <name>substrate</name>
    </ligand>
</feature>
<keyword evidence="5 7" id="KW-0663">Pyridoxal phosphate</keyword>
<evidence type="ECO:0000256" key="1">
    <source>
        <dbReference type="ARBA" id="ARBA00000316"/>
    </source>
</evidence>
<dbReference type="UniPathway" id="UPA00042">
    <property type="reaction ID" value="UER00497"/>
</dbReference>
<dbReference type="PANTHER" id="PTHR30511">
    <property type="entry name" value="ALANINE RACEMASE"/>
    <property type="match status" value="1"/>
</dbReference>
<dbReference type="PROSITE" id="PS00395">
    <property type="entry name" value="ALANINE_RACEMASE"/>
    <property type="match status" value="1"/>
</dbReference>
<feature type="active site" description="Proton acceptor; specific for D-alanine" evidence="7">
    <location>
        <position position="57"/>
    </location>
</feature>
<dbReference type="EMBL" id="OBMM01000004">
    <property type="protein sequence ID" value="SOC24321.1"/>
    <property type="molecule type" value="Genomic_DNA"/>
</dbReference>
<protein>
    <recommendedName>
        <fullName evidence="4 7">Alanine racemase</fullName>
        <ecNumber evidence="4 7">5.1.1.1</ecNumber>
    </recommendedName>
</protein>
<accession>A0A285TT86</accession>
<proteinExistence type="inferred from homology"/>
<evidence type="ECO:0000256" key="4">
    <source>
        <dbReference type="ARBA" id="ARBA00013089"/>
    </source>
</evidence>
<evidence type="ECO:0000256" key="6">
    <source>
        <dbReference type="ARBA" id="ARBA00023235"/>
    </source>
</evidence>
<dbReference type="SUPFAM" id="SSF50621">
    <property type="entry name" value="Alanine racemase C-terminal domain-like"/>
    <property type="match status" value="1"/>
</dbReference>
<evidence type="ECO:0000313" key="11">
    <source>
        <dbReference type="EMBL" id="SOC24321.1"/>
    </source>
</evidence>
<dbReference type="SUPFAM" id="SSF51419">
    <property type="entry name" value="PLP-binding barrel"/>
    <property type="match status" value="1"/>
</dbReference>
<comment type="similarity">
    <text evidence="3 7">Belongs to the alanine racemase family.</text>
</comment>
<dbReference type="NCBIfam" id="TIGR00492">
    <property type="entry name" value="alr"/>
    <property type="match status" value="1"/>
</dbReference>
<dbReference type="EC" id="5.1.1.1" evidence="4 7"/>
<evidence type="ECO:0000256" key="2">
    <source>
        <dbReference type="ARBA" id="ARBA00001933"/>
    </source>
</evidence>
<dbReference type="GO" id="GO:0030170">
    <property type="term" value="F:pyridoxal phosphate binding"/>
    <property type="evidence" value="ECO:0007669"/>
    <property type="project" value="UniProtKB-UniRule"/>
</dbReference>
<dbReference type="PRINTS" id="PR00992">
    <property type="entry name" value="ALARACEMASE"/>
</dbReference>
<dbReference type="Pfam" id="PF00842">
    <property type="entry name" value="Ala_racemase_C"/>
    <property type="match status" value="1"/>
</dbReference>
<evidence type="ECO:0000256" key="8">
    <source>
        <dbReference type="PIRSR" id="PIRSR600821-50"/>
    </source>
</evidence>
<dbReference type="Gene3D" id="2.40.37.10">
    <property type="entry name" value="Lyase, Ornithine Decarboxylase, Chain A, domain 1"/>
    <property type="match status" value="1"/>
</dbReference>
<keyword evidence="6 7" id="KW-0413">Isomerase</keyword>
<evidence type="ECO:0000313" key="12">
    <source>
        <dbReference type="Proteomes" id="UP000219068"/>
    </source>
</evidence>
<comment type="function">
    <text evidence="7">Catalyzes the interconversion of L-alanine and D-alanine. May also act on other amino acids.</text>
</comment>
<dbReference type="SMART" id="SM01005">
    <property type="entry name" value="Ala_racemase_C"/>
    <property type="match status" value="1"/>
</dbReference>
<feature type="modified residue" description="N6-(pyridoxal phosphate)lysine" evidence="7 8">
    <location>
        <position position="57"/>
    </location>
</feature>
<comment type="catalytic activity">
    <reaction evidence="1 7">
        <text>L-alanine = D-alanine</text>
        <dbReference type="Rhea" id="RHEA:20249"/>
        <dbReference type="ChEBI" id="CHEBI:57416"/>
        <dbReference type="ChEBI" id="CHEBI:57972"/>
        <dbReference type="EC" id="5.1.1.1"/>
    </reaction>
</comment>
<gene>
    <name evidence="11" type="ORF">SAMN05428964_104305</name>
</gene>
<dbReference type="GO" id="GO:0030632">
    <property type="term" value="P:D-alanine biosynthetic process"/>
    <property type="evidence" value="ECO:0007669"/>
    <property type="project" value="UniProtKB-UniRule"/>
</dbReference>
<feature type="domain" description="Alanine racemase C-terminal" evidence="10">
    <location>
        <begin position="258"/>
        <end position="384"/>
    </location>
</feature>
<organism evidence="11 12">
    <name type="scientific">Thalassospira xiamenensis</name>
    <dbReference type="NCBI Taxonomy" id="220697"/>
    <lineage>
        <taxon>Bacteria</taxon>
        <taxon>Pseudomonadati</taxon>
        <taxon>Pseudomonadota</taxon>
        <taxon>Alphaproteobacteria</taxon>
        <taxon>Rhodospirillales</taxon>
        <taxon>Thalassospiraceae</taxon>
        <taxon>Thalassospira</taxon>
    </lineage>
</organism>
<dbReference type="InterPro" id="IPR029066">
    <property type="entry name" value="PLP-binding_barrel"/>
</dbReference>
<dbReference type="PANTHER" id="PTHR30511:SF0">
    <property type="entry name" value="ALANINE RACEMASE, CATABOLIC-RELATED"/>
    <property type="match status" value="1"/>
</dbReference>
<dbReference type="InterPro" id="IPR001608">
    <property type="entry name" value="Ala_racemase_N"/>
</dbReference>
<name>A0A285TT86_9PROT</name>
<dbReference type="Pfam" id="PF01168">
    <property type="entry name" value="Ala_racemase_N"/>
    <property type="match status" value="1"/>
</dbReference>
<dbReference type="InterPro" id="IPR020622">
    <property type="entry name" value="Ala_racemase_pyridoxalP-BS"/>
</dbReference>
<dbReference type="CDD" id="cd00430">
    <property type="entry name" value="PLPDE_III_AR"/>
    <property type="match status" value="1"/>
</dbReference>
<evidence type="ECO:0000256" key="3">
    <source>
        <dbReference type="ARBA" id="ARBA00007880"/>
    </source>
</evidence>
<evidence type="ECO:0000256" key="7">
    <source>
        <dbReference type="HAMAP-Rule" id="MF_01201"/>
    </source>
</evidence>
<dbReference type="GO" id="GO:0008784">
    <property type="term" value="F:alanine racemase activity"/>
    <property type="evidence" value="ECO:0007669"/>
    <property type="project" value="UniProtKB-UniRule"/>
</dbReference>
<comment type="pathway">
    <text evidence="7">Amino-acid biosynthesis; D-alanine biosynthesis; D-alanine from L-alanine: step 1/1.</text>
</comment>
<dbReference type="Gene3D" id="3.20.20.10">
    <property type="entry name" value="Alanine racemase"/>
    <property type="match status" value="1"/>
</dbReference>
<comment type="cofactor">
    <cofactor evidence="2 7 8">
        <name>pyridoxal 5'-phosphate</name>
        <dbReference type="ChEBI" id="CHEBI:597326"/>
    </cofactor>
</comment>
<dbReference type="GO" id="GO:0005829">
    <property type="term" value="C:cytosol"/>
    <property type="evidence" value="ECO:0007669"/>
    <property type="project" value="TreeGrafter"/>
</dbReference>
<dbReference type="InterPro" id="IPR000821">
    <property type="entry name" value="Ala_racemase"/>
</dbReference>
<evidence type="ECO:0000256" key="5">
    <source>
        <dbReference type="ARBA" id="ARBA00022898"/>
    </source>
</evidence>
<reference evidence="11 12" key="1">
    <citation type="submission" date="2017-08" db="EMBL/GenBank/DDBJ databases">
        <authorList>
            <person name="de Groot N.N."/>
        </authorList>
    </citation>
    <scope>NUCLEOTIDE SEQUENCE [LARGE SCALE GENOMIC DNA]</scope>
    <source>
        <strain evidence="11 12">USBA 78</strain>
    </source>
</reference>
<evidence type="ECO:0000256" key="9">
    <source>
        <dbReference type="PIRSR" id="PIRSR600821-52"/>
    </source>
</evidence>
<dbReference type="InterPro" id="IPR011079">
    <property type="entry name" value="Ala_racemase_C"/>
</dbReference>
<evidence type="ECO:0000259" key="10">
    <source>
        <dbReference type="SMART" id="SM01005"/>
    </source>
</evidence>
<dbReference type="HAMAP" id="MF_01201">
    <property type="entry name" value="Ala_racemase"/>
    <property type="match status" value="1"/>
</dbReference>
<sequence length="386" mass="42505">MGLNRNGLHGVLRMSVLPAAGRAAECAELQINLRAIADNYQTIKKRYKGRTCGAVVKADAYGLGAQTIVPVLKKQGCRLFFVAQANEAADLFPLLRGGGRIAVLNGVLPGDEEFFIENDVIPVLNDLGQIERWSNLCREHERPAPAFIHLDTGMNRLGLAPREIGELVDRYSSLLYGFEKAGYMTHPAAADEAENPVTAEQYELFMKWYRRLPPAPRGFCNSSAIFRNNDYHLEFCRPGFALWGGNPTPETTNPMRPVVKLTAKVLQTRQIDAGEAVGYGNTWRAERASRIATIAVGYADGWLRSLSNAGKVRIKGHEVPYVGRVSMDAISIDITDLPGKPLQPGDMIPLIDDKMTVDDIASAAGTIGYEVLTSLGHRYRRVYTES</sequence>
<feature type="binding site" evidence="7 9">
    <location>
        <position position="327"/>
    </location>
    <ligand>
        <name>substrate</name>
    </ligand>
</feature>
<dbReference type="InterPro" id="IPR009006">
    <property type="entry name" value="Ala_racemase/Decarboxylase_C"/>
</dbReference>